<gene>
    <name evidence="3" type="ORF">RT723_05750</name>
</gene>
<evidence type="ECO:0000256" key="2">
    <source>
        <dbReference type="SAM" id="Phobius"/>
    </source>
</evidence>
<organism evidence="3 4">
    <name type="scientific">Psychrosphaera aquimarina</name>
    <dbReference type="NCBI Taxonomy" id="2044854"/>
    <lineage>
        <taxon>Bacteria</taxon>
        <taxon>Pseudomonadati</taxon>
        <taxon>Pseudomonadota</taxon>
        <taxon>Gammaproteobacteria</taxon>
        <taxon>Alteromonadales</taxon>
        <taxon>Pseudoalteromonadaceae</taxon>
        <taxon>Psychrosphaera</taxon>
    </lineage>
</organism>
<dbReference type="Proteomes" id="UP001257914">
    <property type="component" value="Unassembled WGS sequence"/>
</dbReference>
<keyword evidence="2" id="KW-0812">Transmembrane</keyword>
<evidence type="ECO:0000313" key="3">
    <source>
        <dbReference type="EMBL" id="MDU0112513.1"/>
    </source>
</evidence>
<keyword evidence="4" id="KW-1185">Reference proteome</keyword>
<feature type="region of interest" description="Disordered" evidence="1">
    <location>
        <begin position="229"/>
        <end position="252"/>
    </location>
</feature>
<proteinExistence type="predicted"/>
<keyword evidence="2" id="KW-0472">Membrane</keyword>
<comment type="caution">
    <text evidence="3">The sequence shown here is derived from an EMBL/GenBank/DDBJ whole genome shotgun (WGS) entry which is preliminary data.</text>
</comment>
<evidence type="ECO:0008006" key="5">
    <source>
        <dbReference type="Google" id="ProtNLM"/>
    </source>
</evidence>
<dbReference type="RefSeq" id="WP_315946229.1">
    <property type="nucleotide sequence ID" value="NZ_JAWCUA010000003.1"/>
</dbReference>
<reference evidence="3 4" key="1">
    <citation type="submission" date="2023-10" db="EMBL/GenBank/DDBJ databases">
        <title>Psychrosphaera aquimaarina strain SW33 isolated from seawater.</title>
        <authorList>
            <person name="Bayburt H."/>
            <person name="Kim J.M."/>
            <person name="Choi B.J."/>
            <person name="Jeon C.O."/>
        </authorList>
    </citation>
    <scope>NUCLEOTIDE SEQUENCE [LARGE SCALE GENOMIC DNA]</scope>
    <source>
        <strain evidence="3 4">KCTC 52743</strain>
    </source>
</reference>
<accession>A0ABU3QYK1</accession>
<feature type="transmembrane region" description="Helical" evidence="2">
    <location>
        <begin position="7"/>
        <end position="23"/>
    </location>
</feature>
<dbReference type="EMBL" id="JAWCUA010000003">
    <property type="protein sequence ID" value="MDU0112513.1"/>
    <property type="molecule type" value="Genomic_DNA"/>
</dbReference>
<keyword evidence="2" id="KW-1133">Transmembrane helix</keyword>
<evidence type="ECO:0000256" key="1">
    <source>
        <dbReference type="SAM" id="MobiDB-lite"/>
    </source>
</evidence>
<protein>
    <recommendedName>
        <fullName evidence="5">Methyl-accepting chemotaxis protein</fullName>
    </recommendedName>
</protein>
<sequence>MKFNKYLLFEISLLIIILINDLFLKLEYLTTFTILVVIFCLLYASRQARKKDIAIANQHLQMIELDNEIAQMLESVTCAIEFEVSVINTEINRNNEIVKDAIEGITNSFKSLEKLSNEQRLMMKELNEQSLLIARTSNNGDNSSGTISENNSLKLSQISNQLDEAVSTGIRSLQFEDLTSQILNSIKKNTQTLVDISNEIALVHNVKGPIDISLIIKLKSKCQDIYKQSNQRNEEVKSVNQTSMDEGDIELF</sequence>
<name>A0ABU3QYK1_9GAMM</name>
<evidence type="ECO:0000313" key="4">
    <source>
        <dbReference type="Proteomes" id="UP001257914"/>
    </source>
</evidence>
<feature type="transmembrane region" description="Helical" evidence="2">
    <location>
        <begin position="29"/>
        <end position="45"/>
    </location>
</feature>